<accession>A0ABD1P7K8</accession>
<gene>
    <name evidence="7" type="ORF">Fot_54597</name>
</gene>
<dbReference type="Proteomes" id="UP001604277">
    <property type="component" value="Unassembled WGS sequence"/>
</dbReference>
<keyword evidence="4" id="KW-0067">ATP-binding</keyword>
<evidence type="ECO:0000256" key="4">
    <source>
        <dbReference type="ARBA" id="ARBA00022840"/>
    </source>
</evidence>
<evidence type="ECO:0000256" key="2">
    <source>
        <dbReference type="ARBA" id="ARBA00022801"/>
    </source>
</evidence>
<feature type="domain" description="UvrD-like helicase C-terminal" evidence="6">
    <location>
        <begin position="614"/>
        <end position="700"/>
    </location>
</feature>
<dbReference type="Gene3D" id="3.40.50.300">
    <property type="entry name" value="P-loop containing nucleotide triphosphate hydrolases"/>
    <property type="match status" value="2"/>
</dbReference>
<organism evidence="7 8">
    <name type="scientific">Forsythia ovata</name>
    <dbReference type="NCBI Taxonomy" id="205694"/>
    <lineage>
        <taxon>Eukaryota</taxon>
        <taxon>Viridiplantae</taxon>
        <taxon>Streptophyta</taxon>
        <taxon>Embryophyta</taxon>
        <taxon>Tracheophyta</taxon>
        <taxon>Spermatophyta</taxon>
        <taxon>Magnoliopsida</taxon>
        <taxon>eudicotyledons</taxon>
        <taxon>Gunneridae</taxon>
        <taxon>Pentapetalae</taxon>
        <taxon>asterids</taxon>
        <taxon>lamiids</taxon>
        <taxon>Lamiales</taxon>
        <taxon>Oleaceae</taxon>
        <taxon>Forsythieae</taxon>
        <taxon>Forsythia</taxon>
    </lineage>
</organism>
<keyword evidence="3" id="KW-0347">Helicase</keyword>
<dbReference type="SUPFAM" id="SSF52540">
    <property type="entry name" value="P-loop containing nucleoside triphosphate hydrolases"/>
    <property type="match status" value="1"/>
</dbReference>
<dbReference type="SUPFAM" id="SSF48452">
    <property type="entry name" value="TPR-like"/>
    <property type="match status" value="1"/>
</dbReference>
<dbReference type="PANTHER" id="PTHR21529">
    <property type="entry name" value="MAMMARY TURMOR VIRUS RECEPTOR HOMOLOG 1, 2 MTVR1, 2"/>
    <property type="match status" value="1"/>
</dbReference>
<dbReference type="GO" id="GO:0005524">
    <property type="term" value="F:ATP binding"/>
    <property type="evidence" value="ECO:0007669"/>
    <property type="project" value="UniProtKB-KW"/>
</dbReference>
<keyword evidence="8" id="KW-1185">Reference proteome</keyword>
<dbReference type="GO" id="GO:0016787">
    <property type="term" value="F:hydrolase activity"/>
    <property type="evidence" value="ECO:0007669"/>
    <property type="project" value="UniProtKB-KW"/>
</dbReference>
<dbReference type="InterPro" id="IPR027417">
    <property type="entry name" value="P-loop_NTPase"/>
</dbReference>
<dbReference type="InterPro" id="IPR039904">
    <property type="entry name" value="TRANK1"/>
</dbReference>
<protein>
    <recommendedName>
        <fullName evidence="9">UvrD-like helicase ATP-binding domain-containing protein</fullName>
    </recommendedName>
</protein>
<dbReference type="Pfam" id="PF13361">
    <property type="entry name" value="UvrD_C"/>
    <property type="match status" value="1"/>
</dbReference>
<dbReference type="InterPro" id="IPR011990">
    <property type="entry name" value="TPR-like_helical_dom_sf"/>
</dbReference>
<evidence type="ECO:0000259" key="6">
    <source>
        <dbReference type="Pfam" id="PF13361"/>
    </source>
</evidence>
<feature type="domain" description="UvrD-like helicase ATP-binding" evidence="5">
    <location>
        <begin position="454"/>
        <end position="543"/>
    </location>
</feature>
<dbReference type="EMBL" id="JBFOLJ010000021">
    <property type="protein sequence ID" value="KAL2459853.1"/>
    <property type="molecule type" value="Genomic_DNA"/>
</dbReference>
<keyword evidence="2" id="KW-0378">Hydrolase</keyword>
<dbReference type="AlphaFoldDB" id="A0ABD1P7K8"/>
<evidence type="ECO:0000313" key="8">
    <source>
        <dbReference type="Proteomes" id="UP001604277"/>
    </source>
</evidence>
<dbReference type="InterPro" id="IPR014017">
    <property type="entry name" value="DNA_helicase_UvrD-like_C"/>
</dbReference>
<proteinExistence type="predicted"/>
<name>A0ABD1P7K8_9LAMI</name>
<evidence type="ECO:0000256" key="1">
    <source>
        <dbReference type="ARBA" id="ARBA00022741"/>
    </source>
</evidence>
<dbReference type="GO" id="GO:0004386">
    <property type="term" value="F:helicase activity"/>
    <property type="evidence" value="ECO:0007669"/>
    <property type="project" value="UniProtKB-KW"/>
</dbReference>
<evidence type="ECO:0000256" key="3">
    <source>
        <dbReference type="ARBA" id="ARBA00022806"/>
    </source>
</evidence>
<sequence>MEESISDILIADKDGEISVDQLEDLLKSARWKVLFSDNFKSSFGELISPCVKKAVMHILLMIANGRCPKRCVDFPCESSLHTIKRFKVQDYNVLYTIDITKEWSYMQVLKVWDILATKEVPELMRHLDSIFAKYTDDFINRCSERFIDISIEGHLDVPKSWPISHNVVRYKSINNNNNFKDDSSTSYFENCKVSESLLLMKFYALSTGVVKHLLSAPDCRELDLPFEVTDEEREIILFPRSCFILGRSGTGKTTVLTMKLYRNMEQFGFASDRFSPNLRSDGTALHQIFVTVSPKLCYAVKQHVSRLRRFADGVQYYTDDTFIDMDGIDEMAKFQDIPDTFVGIQPQTYPLVVTFRKFLLMLDGTIGNSYFDRFYAVRGYSEENRSSRLISVQTFIRTKEVNYDRFCCFYWPHFNKKLIKNLDPSRVFAEIMSHIKGGLSMKDYVSLSDRQISTLSVEEREAMYSLYQDYEKRKTRRGEFDLSDLVEDLHSRLNYENLQGDKMDFVYVDEVQDLTMRQIALFRYICKNVDEGFVFCGDTAQTIAKGVDFRFEDTSLVYGEPPVLLDSGSDENALLTIFGGGENVDKKMVGFGAQQVILVRDDSAKREICNYIGHQALILTIAECKGLEFQDVLLYNFFGSSPLTRKWRVIYKFLREKDLLDSSFPESYPNFSQFRHRILCSELKQLYVAITRTRQRLWICENTEEFSKPMFDYWKTLCLVNVRKVDDSLAQAMKKASSPEEWKSQGIKLLGEKYYEMAIMCFERAGEPTWEKRAKATGLRAAADHLRGSNPIEACKMLREAAQIFCSIGKTDLAAECFRDLEEYEKADSTEVLFPRSNEISHGQITSVEENMIQSSGEVPSSSDDRGMTSVMAIMCFERAKEPVWQTRAKAASLKAAAGCVARTMLR</sequence>
<dbReference type="PANTHER" id="PTHR21529:SF4">
    <property type="entry name" value="TPR AND ANKYRIN REPEAT-CONTAINING PROTEIN 1"/>
    <property type="match status" value="1"/>
</dbReference>
<dbReference type="Pfam" id="PF00580">
    <property type="entry name" value="UvrD-helicase"/>
    <property type="match status" value="1"/>
</dbReference>
<dbReference type="InterPro" id="IPR014016">
    <property type="entry name" value="UvrD-like_ATP-bd"/>
</dbReference>
<keyword evidence="1" id="KW-0547">Nucleotide-binding</keyword>
<comment type="caution">
    <text evidence="7">The sequence shown here is derived from an EMBL/GenBank/DDBJ whole genome shotgun (WGS) entry which is preliminary data.</text>
</comment>
<evidence type="ECO:0000313" key="7">
    <source>
        <dbReference type="EMBL" id="KAL2459853.1"/>
    </source>
</evidence>
<evidence type="ECO:0008006" key="9">
    <source>
        <dbReference type="Google" id="ProtNLM"/>
    </source>
</evidence>
<reference evidence="8" key="1">
    <citation type="submission" date="2024-07" db="EMBL/GenBank/DDBJ databases">
        <title>Two chromosome-level genome assemblies of Korean endemic species Abeliophyllum distichum and Forsythia ovata (Oleaceae).</title>
        <authorList>
            <person name="Jang H."/>
        </authorList>
    </citation>
    <scope>NUCLEOTIDE SEQUENCE [LARGE SCALE GENOMIC DNA]</scope>
</reference>
<evidence type="ECO:0000259" key="5">
    <source>
        <dbReference type="Pfam" id="PF00580"/>
    </source>
</evidence>